<reference evidence="1" key="1">
    <citation type="journal article" date="2023" name="Mol. Phylogenet. Evol.">
        <title>Genome-scale phylogeny and comparative genomics of the fungal order Sordariales.</title>
        <authorList>
            <person name="Hensen N."/>
            <person name="Bonometti L."/>
            <person name="Westerberg I."/>
            <person name="Brannstrom I.O."/>
            <person name="Guillou S."/>
            <person name="Cros-Aarteil S."/>
            <person name="Calhoun S."/>
            <person name="Haridas S."/>
            <person name="Kuo A."/>
            <person name="Mondo S."/>
            <person name="Pangilinan J."/>
            <person name="Riley R."/>
            <person name="LaButti K."/>
            <person name="Andreopoulos B."/>
            <person name="Lipzen A."/>
            <person name="Chen C."/>
            <person name="Yan M."/>
            <person name="Daum C."/>
            <person name="Ng V."/>
            <person name="Clum A."/>
            <person name="Steindorff A."/>
            <person name="Ohm R.A."/>
            <person name="Martin F."/>
            <person name="Silar P."/>
            <person name="Natvig D.O."/>
            <person name="Lalanne C."/>
            <person name="Gautier V."/>
            <person name="Ament-Velasquez S.L."/>
            <person name="Kruys A."/>
            <person name="Hutchinson M.I."/>
            <person name="Powell A.J."/>
            <person name="Barry K."/>
            <person name="Miller A.N."/>
            <person name="Grigoriev I.V."/>
            <person name="Debuchy R."/>
            <person name="Gladieux P."/>
            <person name="Hiltunen Thoren M."/>
            <person name="Johannesson H."/>
        </authorList>
    </citation>
    <scope>NUCLEOTIDE SEQUENCE</scope>
    <source>
        <strain evidence="1">CBS 118394</strain>
    </source>
</reference>
<accession>A0AAE0LXR8</accession>
<protein>
    <submittedName>
        <fullName evidence="1">Uncharacterized protein</fullName>
    </submittedName>
</protein>
<dbReference type="AlphaFoldDB" id="A0AAE0LXR8"/>
<reference evidence="1" key="2">
    <citation type="submission" date="2023-06" db="EMBL/GenBank/DDBJ databases">
        <authorList>
            <consortium name="Lawrence Berkeley National Laboratory"/>
            <person name="Haridas S."/>
            <person name="Hensen N."/>
            <person name="Bonometti L."/>
            <person name="Westerberg I."/>
            <person name="Brannstrom I.O."/>
            <person name="Guillou S."/>
            <person name="Cros-Aarteil S."/>
            <person name="Calhoun S."/>
            <person name="Kuo A."/>
            <person name="Mondo S."/>
            <person name="Pangilinan J."/>
            <person name="Riley R."/>
            <person name="Labutti K."/>
            <person name="Andreopoulos B."/>
            <person name="Lipzen A."/>
            <person name="Chen C."/>
            <person name="Yanf M."/>
            <person name="Daum C."/>
            <person name="Ng V."/>
            <person name="Clum A."/>
            <person name="Steindorff A."/>
            <person name="Ohm R."/>
            <person name="Martin F."/>
            <person name="Silar P."/>
            <person name="Natvig D."/>
            <person name="Lalanne C."/>
            <person name="Gautier V."/>
            <person name="Ament-Velasquez S.L."/>
            <person name="Kruys A."/>
            <person name="Hutchinson M.I."/>
            <person name="Powell A.J."/>
            <person name="Barry K."/>
            <person name="Miller A.N."/>
            <person name="Grigoriev I.V."/>
            <person name="Debuchy R."/>
            <person name="Gladieux P."/>
            <person name="Thoren M.H."/>
            <person name="Johannesson H."/>
        </authorList>
    </citation>
    <scope>NUCLEOTIDE SEQUENCE</scope>
    <source>
        <strain evidence="1">CBS 118394</strain>
    </source>
</reference>
<name>A0AAE0LXR8_9PEZI</name>
<comment type="caution">
    <text evidence="1">The sequence shown here is derived from an EMBL/GenBank/DDBJ whole genome shotgun (WGS) entry which is preliminary data.</text>
</comment>
<keyword evidence="2" id="KW-1185">Reference proteome</keyword>
<evidence type="ECO:0000313" key="1">
    <source>
        <dbReference type="EMBL" id="KAK3311776.1"/>
    </source>
</evidence>
<dbReference type="Proteomes" id="UP001283341">
    <property type="component" value="Unassembled WGS sequence"/>
</dbReference>
<dbReference type="EMBL" id="JAUEDM010000026">
    <property type="protein sequence ID" value="KAK3311776.1"/>
    <property type="molecule type" value="Genomic_DNA"/>
</dbReference>
<gene>
    <name evidence="1" type="ORF">B0H66DRAFT_571468</name>
</gene>
<organism evidence="1 2">
    <name type="scientific">Apodospora peruviana</name>
    <dbReference type="NCBI Taxonomy" id="516989"/>
    <lineage>
        <taxon>Eukaryota</taxon>
        <taxon>Fungi</taxon>
        <taxon>Dikarya</taxon>
        <taxon>Ascomycota</taxon>
        <taxon>Pezizomycotina</taxon>
        <taxon>Sordariomycetes</taxon>
        <taxon>Sordariomycetidae</taxon>
        <taxon>Sordariales</taxon>
        <taxon>Lasiosphaeriaceae</taxon>
        <taxon>Apodospora</taxon>
    </lineage>
</organism>
<sequence length="204" mass="23448">MLPAGPPARSLEHFGLKETNPSHLPRDIWLHSKPIKRLGNHTTRVHQALEVGDRGHPNNYIHEIHKGDKSLFGLRRLEYAATESSRNLDWDKRFVKGVSTRKVGTTTKSDREIVEAGENRRRQDLLYSHVRARTHDTRYPYDDSLPPVERLKDRIPGARTVTRKASSLKHRVAMTAESVRGKINPIEAAAMIRGRELRKYADRR</sequence>
<evidence type="ECO:0000313" key="2">
    <source>
        <dbReference type="Proteomes" id="UP001283341"/>
    </source>
</evidence>
<proteinExistence type="predicted"/>